<keyword evidence="2" id="KW-1185">Reference proteome</keyword>
<gene>
    <name evidence="1" type="ORF">SETTUDRAFT_165939</name>
</gene>
<dbReference type="EMBL" id="KB908866">
    <property type="protein sequence ID" value="EOA81471.1"/>
    <property type="molecule type" value="Genomic_DNA"/>
</dbReference>
<protein>
    <submittedName>
        <fullName evidence="1">Uncharacterized protein</fullName>
    </submittedName>
</protein>
<evidence type="ECO:0000313" key="2">
    <source>
        <dbReference type="Proteomes" id="UP000016935"/>
    </source>
</evidence>
<dbReference type="GeneID" id="19399636"/>
<dbReference type="AlphaFoldDB" id="R0I7P0"/>
<dbReference type="RefSeq" id="XP_008030927.1">
    <property type="nucleotide sequence ID" value="XM_008032736.1"/>
</dbReference>
<dbReference type="Proteomes" id="UP000016935">
    <property type="component" value="Unassembled WGS sequence"/>
</dbReference>
<reference evidence="1 2" key="2">
    <citation type="journal article" date="2013" name="PLoS Genet.">
        <title>Comparative genome structure, secondary metabolite, and effector coding capacity across Cochliobolus pathogens.</title>
        <authorList>
            <person name="Condon B.J."/>
            <person name="Leng Y."/>
            <person name="Wu D."/>
            <person name="Bushley K.E."/>
            <person name="Ohm R.A."/>
            <person name="Otillar R."/>
            <person name="Martin J."/>
            <person name="Schackwitz W."/>
            <person name="Grimwood J."/>
            <person name="MohdZainudin N."/>
            <person name="Xue C."/>
            <person name="Wang R."/>
            <person name="Manning V.A."/>
            <person name="Dhillon B."/>
            <person name="Tu Z.J."/>
            <person name="Steffenson B.J."/>
            <person name="Salamov A."/>
            <person name="Sun H."/>
            <person name="Lowry S."/>
            <person name="LaButti K."/>
            <person name="Han J."/>
            <person name="Copeland A."/>
            <person name="Lindquist E."/>
            <person name="Barry K."/>
            <person name="Schmutz J."/>
            <person name="Baker S.E."/>
            <person name="Ciuffetti L.M."/>
            <person name="Grigoriev I.V."/>
            <person name="Zhong S."/>
            <person name="Turgeon B.G."/>
        </authorList>
    </citation>
    <scope>NUCLEOTIDE SEQUENCE [LARGE SCALE GENOMIC DNA]</scope>
    <source>
        <strain evidence="2">28A</strain>
    </source>
</reference>
<organism evidence="1 2">
    <name type="scientific">Exserohilum turcicum (strain 28A)</name>
    <name type="common">Northern leaf blight fungus</name>
    <name type="synonym">Setosphaeria turcica</name>
    <dbReference type="NCBI Taxonomy" id="671987"/>
    <lineage>
        <taxon>Eukaryota</taxon>
        <taxon>Fungi</taxon>
        <taxon>Dikarya</taxon>
        <taxon>Ascomycota</taxon>
        <taxon>Pezizomycotina</taxon>
        <taxon>Dothideomycetes</taxon>
        <taxon>Pleosporomycetidae</taxon>
        <taxon>Pleosporales</taxon>
        <taxon>Pleosporineae</taxon>
        <taxon>Pleosporaceae</taxon>
        <taxon>Exserohilum</taxon>
    </lineage>
</organism>
<evidence type="ECO:0000313" key="1">
    <source>
        <dbReference type="EMBL" id="EOA81471.1"/>
    </source>
</evidence>
<sequence>MINASPQRQPSTAFPDMALSRIYYVGQPLAQSGCSNMMPVGKASHCLRRRHR</sequence>
<name>R0I7P0_EXST2</name>
<reference evidence="1 2" key="1">
    <citation type="journal article" date="2012" name="PLoS Pathog.">
        <title>Diverse lifestyles and strategies of plant pathogenesis encoded in the genomes of eighteen Dothideomycetes fungi.</title>
        <authorList>
            <person name="Ohm R.A."/>
            <person name="Feau N."/>
            <person name="Henrissat B."/>
            <person name="Schoch C.L."/>
            <person name="Horwitz B.A."/>
            <person name="Barry K.W."/>
            <person name="Condon B.J."/>
            <person name="Copeland A.C."/>
            <person name="Dhillon B."/>
            <person name="Glaser F."/>
            <person name="Hesse C.N."/>
            <person name="Kosti I."/>
            <person name="LaButti K."/>
            <person name="Lindquist E.A."/>
            <person name="Lucas S."/>
            <person name="Salamov A.A."/>
            <person name="Bradshaw R.E."/>
            <person name="Ciuffetti L."/>
            <person name="Hamelin R.C."/>
            <person name="Kema G.H.J."/>
            <person name="Lawrence C."/>
            <person name="Scott J.A."/>
            <person name="Spatafora J.W."/>
            <person name="Turgeon B.G."/>
            <person name="de Wit P.J.G.M."/>
            <person name="Zhong S."/>
            <person name="Goodwin S.B."/>
            <person name="Grigoriev I.V."/>
        </authorList>
    </citation>
    <scope>NUCLEOTIDE SEQUENCE [LARGE SCALE GENOMIC DNA]</scope>
    <source>
        <strain evidence="2">28A</strain>
    </source>
</reference>
<dbReference type="HOGENOM" id="CLU_3088787_0_0_1"/>
<proteinExistence type="predicted"/>
<accession>R0I7P0</accession>